<proteinExistence type="predicted"/>
<sequence length="128" mass="12386">MENDDRKFEAAKADETEISELGAEELQKAAGGSLWGDIEGAGEWVGHEVEAHPVAAVATVAGAVTGIGAIADVVAVAGSDAAAMAGVGTGDLVGGAVAKTAASVFSGGAIAGTIDSIAHVINDKKVGS</sequence>
<dbReference type="EMBL" id="VHLG01000025">
    <property type="protein sequence ID" value="TPW26641.1"/>
    <property type="molecule type" value="Genomic_DNA"/>
</dbReference>
<reference evidence="2 3" key="1">
    <citation type="submission" date="2019-06" db="EMBL/GenBank/DDBJ databases">
        <authorList>
            <person name="Li M."/>
        </authorList>
    </citation>
    <scope>NUCLEOTIDE SEQUENCE [LARGE SCALE GENOMIC DNA]</scope>
    <source>
        <strain evidence="2 3">BGMRC2036</strain>
    </source>
</reference>
<feature type="region of interest" description="Disordered" evidence="1">
    <location>
        <begin position="1"/>
        <end position="21"/>
    </location>
</feature>
<gene>
    <name evidence="2" type="ORF">FJU08_21875</name>
</gene>
<accession>A0A506U0B7</accession>
<comment type="caution">
    <text evidence="2">The sequence shown here is derived from an EMBL/GenBank/DDBJ whole genome shotgun (WGS) entry which is preliminary data.</text>
</comment>
<dbReference type="Proteomes" id="UP000318801">
    <property type="component" value="Unassembled WGS sequence"/>
</dbReference>
<organism evidence="2 3">
    <name type="scientific">Martelella alba</name>
    <dbReference type="NCBI Taxonomy" id="2590451"/>
    <lineage>
        <taxon>Bacteria</taxon>
        <taxon>Pseudomonadati</taxon>
        <taxon>Pseudomonadota</taxon>
        <taxon>Alphaproteobacteria</taxon>
        <taxon>Hyphomicrobiales</taxon>
        <taxon>Aurantimonadaceae</taxon>
        <taxon>Martelella</taxon>
    </lineage>
</organism>
<dbReference type="AlphaFoldDB" id="A0A506U0B7"/>
<evidence type="ECO:0000313" key="2">
    <source>
        <dbReference type="EMBL" id="TPW26641.1"/>
    </source>
</evidence>
<name>A0A506U0B7_9HYPH</name>
<evidence type="ECO:0000313" key="3">
    <source>
        <dbReference type="Proteomes" id="UP000318801"/>
    </source>
</evidence>
<protein>
    <submittedName>
        <fullName evidence="2">Uncharacterized protein</fullName>
    </submittedName>
</protein>
<feature type="compositionally biased region" description="Basic and acidic residues" evidence="1">
    <location>
        <begin position="1"/>
        <end position="15"/>
    </location>
</feature>
<keyword evidence="3" id="KW-1185">Reference proteome</keyword>
<evidence type="ECO:0000256" key="1">
    <source>
        <dbReference type="SAM" id="MobiDB-lite"/>
    </source>
</evidence>